<feature type="region of interest" description="Disordered" evidence="1">
    <location>
        <begin position="353"/>
        <end position="389"/>
    </location>
</feature>
<feature type="region of interest" description="Disordered" evidence="1">
    <location>
        <begin position="15"/>
        <end position="46"/>
    </location>
</feature>
<dbReference type="RefSeq" id="XP_024352287.1">
    <property type="nucleotide sequence ID" value="XM_024493373.1"/>
</dbReference>
<feature type="region of interest" description="Disordered" evidence="1">
    <location>
        <begin position="137"/>
        <end position="212"/>
    </location>
</feature>
<dbReference type="Proteomes" id="UP000019149">
    <property type="component" value="Unassembled WGS sequence"/>
</dbReference>
<sequence length="628" mass="68643">MAAAGTVEAMKRLFENGGNSESGSFINGHDNLHNGTSRGSNSHSNLAKSVNIQNGHANSVLSCSTSSERLYVDMASTEQSRNKLTPPKVKPKPHVYRKTAPTVQPESSDKFKILNNNEKIKSGSAVGSSMLGYKAANGTKENNVPPSRLPISSNEPGSKHSAVSGNDVGIKTNKERNESDALSSVSISSRNPSKKPPPIPKKPKSILSGYSNDGLRTHYKYDEALKEQFGLKVDQSSYDLTGRWVAYQAERQQETVLNKLKKRGTETVGKTLLNGEPLNLSRTSSITSSTGRSYSNFTNSSIRSILKKGRPSLGVENKKRLTFKDDNELITKYNYPSEESYDDVDSLDRYRSALDSDSDSSSTFDEPEDYNFDNVNTVNNPRSSGDRINENRILFAGSTASSSTLKGLTAHQQKHSSHSSRNNYSSSKNNSDAGGAIGNNNSGKKITERNSSAKCSEAFTFNPLIVKPSKGGSFAHSIHIIALLKSLSPTHDSHPLENSPKNLSLHMTIKRLSNGSLTDPYTTTSIKRSCNELGPSETAAATTMSIPRDLWTSKWSGASTTPSSLHALVLTALHYLNEKAEKWVQLLYNLETHPKFPQLLVFLLAEREILVAAQSGHDFNNPSALRRW</sequence>
<reference evidence="2 3" key="1">
    <citation type="journal article" date="2013" name="Nat. Genet.">
        <title>The genome of the hydatid tapeworm Echinococcus granulosus.</title>
        <authorList>
            <person name="Zheng H."/>
            <person name="Zhang W."/>
            <person name="Zhang L."/>
            <person name="Zhang Z."/>
            <person name="Li J."/>
            <person name="Lu G."/>
            <person name="Zhu Y."/>
            <person name="Wang Y."/>
            <person name="Huang Y."/>
            <person name="Liu J."/>
            <person name="Kang H."/>
            <person name="Chen J."/>
            <person name="Wang L."/>
            <person name="Chen A."/>
            <person name="Yu S."/>
            <person name="Gao Z."/>
            <person name="Jin L."/>
            <person name="Gu W."/>
            <person name="Wang Z."/>
            <person name="Zhao L."/>
            <person name="Shi B."/>
            <person name="Wen H."/>
            <person name="Lin R."/>
            <person name="Jones M.K."/>
            <person name="Brejova B."/>
            <person name="Vinar T."/>
            <person name="Zhao G."/>
            <person name="McManus D.P."/>
            <person name="Chen Z."/>
            <person name="Zhou Y."/>
            <person name="Wang S."/>
        </authorList>
    </citation>
    <scope>NUCLEOTIDE SEQUENCE [LARGE SCALE GENOMIC DNA]</scope>
</reference>
<comment type="caution">
    <text evidence="2">The sequence shown here is derived from an EMBL/GenBank/DDBJ whole genome shotgun (WGS) entry which is preliminary data.</text>
</comment>
<feature type="compositionally biased region" description="Polar residues" evidence="1">
    <location>
        <begin position="139"/>
        <end position="164"/>
    </location>
</feature>
<feature type="compositionally biased region" description="Polar residues" evidence="1">
    <location>
        <begin position="438"/>
        <end position="449"/>
    </location>
</feature>
<feature type="compositionally biased region" description="Polar residues" evidence="1">
    <location>
        <begin position="373"/>
        <end position="383"/>
    </location>
</feature>
<organism evidence="2 3">
    <name type="scientific">Echinococcus granulosus</name>
    <name type="common">Hydatid tapeworm</name>
    <dbReference type="NCBI Taxonomy" id="6210"/>
    <lineage>
        <taxon>Eukaryota</taxon>
        <taxon>Metazoa</taxon>
        <taxon>Spiralia</taxon>
        <taxon>Lophotrochozoa</taxon>
        <taxon>Platyhelminthes</taxon>
        <taxon>Cestoda</taxon>
        <taxon>Eucestoda</taxon>
        <taxon>Cyclophyllidea</taxon>
        <taxon>Taeniidae</taxon>
        <taxon>Echinococcus</taxon>
        <taxon>Echinococcus granulosus group</taxon>
    </lineage>
</organism>
<feature type="region of interest" description="Disordered" evidence="1">
    <location>
        <begin position="404"/>
        <end position="449"/>
    </location>
</feature>
<protein>
    <submittedName>
        <fullName evidence="2">Uncharacterized protein</fullName>
    </submittedName>
</protein>
<dbReference type="OMA" id="NDGLRTH"/>
<accession>W6UIV0</accession>
<evidence type="ECO:0000256" key="1">
    <source>
        <dbReference type="SAM" id="MobiDB-lite"/>
    </source>
</evidence>
<dbReference type="EMBL" id="APAU02000024">
    <property type="protein sequence ID" value="EUB61091.1"/>
    <property type="molecule type" value="Genomic_DNA"/>
</dbReference>
<keyword evidence="3" id="KW-1185">Reference proteome</keyword>
<dbReference type="OrthoDB" id="6288562at2759"/>
<evidence type="ECO:0000313" key="3">
    <source>
        <dbReference type="Proteomes" id="UP000019149"/>
    </source>
</evidence>
<proteinExistence type="predicted"/>
<evidence type="ECO:0000313" key="2">
    <source>
        <dbReference type="EMBL" id="EUB61091.1"/>
    </source>
</evidence>
<feature type="compositionally biased region" description="Low complexity" evidence="1">
    <location>
        <begin position="419"/>
        <end position="431"/>
    </location>
</feature>
<name>W6UIV0_ECHGR</name>
<feature type="compositionally biased region" description="Polar residues" evidence="1">
    <location>
        <begin position="33"/>
        <end position="46"/>
    </location>
</feature>
<gene>
    <name evidence="2" type="ORF">EGR_04124</name>
</gene>
<dbReference type="CTD" id="36339839"/>
<dbReference type="KEGG" id="egl:EGR_04124"/>
<dbReference type="GeneID" id="36339839"/>
<dbReference type="AlphaFoldDB" id="W6UIV0"/>